<evidence type="ECO:0000313" key="1">
    <source>
        <dbReference type="EMBL" id="MEA5479553.1"/>
    </source>
</evidence>
<dbReference type="RefSeq" id="WP_323262756.1">
    <property type="nucleotide sequence ID" value="NZ_JAYGIE010000092.1"/>
</dbReference>
<evidence type="ECO:0000313" key="2">
    <source>
        <dbReference type="Proteomes" id="UP001301388"/>
    </source>
</evidence>
<dbReference type="SUPFAM" id="SSF52540">
    <property type="entry name" value="P-loop containing nucleoside triphosphate hydrolases"/>
    <property type="match status" value="1"/>
</dbReference>
<reference evidence="1 2" key="1">
    <citation type="submission" date="2023-12" db="EMBL/GenBank/DDBJ databases">
        <title>Baltic Sea Cyanobacteria.</title>
        <authorList>
            <person name="Delbaje E."/>
            <person name="Fewer D.P."/>
            <person name="Shishido T.K."/>
        </authorList>
    </citation>
    <scope>NUCLEOTIDE SEQUENCE [LARGE SCALE GENOMIC DNA]</scope>
    <source>
        <strain evidence="1 2">UHCC 0370</strain>
    </source>
</reference>
<dbReference type="Gene3D" id="3.40.50.300">
    <property type="entry name" value="P-loop containing nucleotide triphosphate hydrolases"/>
    <property type="match status" value="1"/>
</dbReference>
<dbReference type="Gene3D" id="2.40.10.120">
    <property type="match status" value="1"/>
</dbReference>
<dbReference type="SUPFAM" id="SSF50494">
    <property type="entry name" value="Trypsin-like serine proteases"/>
    <property type="match status" value="1"/>
</dbReference>
<dbReference type="Proteomes" id="UP001301388">
    <property type="component" value="Unassembled WGS sequence"/>
</dbReference>
<gene>
    <name evidence="1" type="ORF">VB774_18180</name>
</gene>
<dbReference type="GO" id="GO:0006508">
    <property type="term" value="P:proteolysis"/>
    <property type="evidence" value="ECO:0007669"/>
    <property type="project" value="UniProtKB-KW"/>
</dbReference>
<keyword evidence="1" id="KW-0378">Hydrolase</keyword>
<sequence>MASLSPDNLKTCTVKLSIDGIHGTGFFVAAGLILTCHHVVKNAGDRPIKVRWQNQEDFAVAKVLQSFPDPVDLALLQFETVETLACVELDGAIAAFDDLFAYGYPDIDPNGAGVVLRCDGLNGDVPPKIKFSDGRVRSGLSSAPLLNPATGKVCGVVKYTEDRSLPLGGGGIPIATVFEYFPDLATRNRQFHQQQRGDVNPFQYGAPVSPDRFYGRVSAIADIKNRIGAISAQCVNIVGLRRGGKSSFLRYIKERPQVFFQDSQQPLIVSLDLQDRRFLG</sequence>
<protein>
    <submittedName>
        <fullName evidence="1">Serine protease</fullName>
    </submittedName>
</protein>
<keyword evidence="1" id="KW-0645">Protease</keyword>
<keyword evidence="2" id="KW-1185">Reference proteome</keyword>
<comment type="caution">
    <text evidence="1">The sequence shown here is derived from an EMBL/GenBank/DDBJ whole genome shotgun (WGS) entry which is preliminary data.</text>
</comment>
<name>A0ABU5TNG3_9CYAN</name>
<dbReference type="EMBL" id="JAYGIE010000092">
    <property type="protein sequence ID" value="MEA5479553.1"/>
    <property type="molecule type" value="Genomic_DNA"/>
</dbReference>
<proteinExistence type="predicted"/>
<dbReference type="Pfam" id="PF13365">
    <property type="entry name" value="Trypsin_2"/>
    <property type="match status" value="1"/>
</dbReference>
<organism evidence="1 2">
    <name type="scientific">Pseudanabaena galeata UHCC 0370</name>
    <dbReference type="NCBI Taxonomy" id="3110310"/>
    <lineage>
        <taxon>Bacteria</taxon>
        <taxon>Bacillati</taxon>
        <taxon>Cyanobacteriota</taxon>
        <taxon>Cyanophyceae</taxon>
        <taxon>Pseudanabaenales</taxon>
        <taxon>Pseudanabaenaceae</taxon>
        <taxon>Pseudanabaena</taxon>
    </lineage>
</organism>
<accession>A0ABU5TNG3</accession>
<dbReference type="InterPro" id="IPR009003">
    <property type="entry name" value="Peptidase_S1_PA"/>
</dbReference>
<dbReference type="InterPro" id="IPR027417">
    <property type="entry name" value="P-loop_NTPase"/>
</dbReference>
<dbReference type="GO" id="GO:0008233">
    <property type="term" value="F:peptidase activity"/>
    <property type="evidence" value="ECO:0007669"/>
    <property type="project" value="UniProtKB-KW"/>
</dbReference>